<dbReference type="PANTHER" id="PTHR43539:SF78">
    <property type="entry name" value="FLAVIN-CONTAINING MONOOXYGENASE"/>
    <property type="match status" value="1"/>
</dbReference>
<dbReference type="GO" id="GO:0004497">
    <property type="term" value="F:monooxygenase activity"/>
    <property type="evidence" value="ECO:0007669"/>
    <property type="project" value="TreeGrafter"/>
</dbReference>
<evidence type="ECO:0000256" key="1">
    <source>
        <dbReference type="ARBA" id="ARBA00023002"/>
    </source>
</evidence>
<organism evidence="2 3">
    <name type="scientific">Priestia megaterium (strain ATCC 14581 / DSM 32 / CCUG 1817 / JCM 2506 / NBRC 15308 / NCIMB 9376 / NCTC 10342 / NRRL B-14308 / VKM B-512 / Ford 19)</name>
    <name type="common">Bacillus megaterium</name>
    <dbReference type="NCBI Taxonomy" id="1348623"/>
    <lineage>
        <taxon>Bacteria</taxon>
        <taxon>Bacillati</taxon>
        <taxon>Bacillota</taxon>
        <taxon>Bacilli</taxon>
        <taxon>Bacillales</taxon>
        <taxon>Bacillaceae</taxon>
        <taxon>Priestia</taxon>
    </lineage>
</organism>
<dbReference type="Proteomes" id="UP000031829">
    <property type="component" value="Chromosome"/>
</dbReference>
<evidence type="ECO:0008006" key="4">
    <source>
        <dbReference type="Google" id="ProtNLM"/>
    </source>
</evidence>
<dbReference type="AlphaFoldDB" id="A0A0B6AL75"/>
<name>A0A0B6AL75_PRIM2</name>
<accession>A0A0B6AL75</accession>
<dbReference type="PANTHER" id="PTHR43539">
    <property type="entry name" value="FLAVIN-BINDING MONOOXYGENASE-LIKE PROTEIN (AFU_ORTHOLOGUE AFUA_4G09220)"/>
    <property type="match status" value="1"/>
</dbReference>
<evidence type="ECO:0000313" key="3">
    <source>
        <dbReference type="Proteomes" id="UP000031829"/>
    </source>
</evidence>
<dbReference type="GeneID" id="93643234"/>
<dbReference type="GO" id="GO:0050660">
    <property type="term" value="F:flavin adenine dinucleotide binding"/>
    <property type="evidence" value="ECO:0007669"/>
    <property type="project" value="TreeGrafter"/>
</dbReference>
<dbReference type="Pfam" id="PF13738">
    <property type="entry name" value="Pyr_redox_3"/>
    <property type="match status" value="1"/>
</dbReference>
<dbReference type="SUPFAM" id="SSF51905">
    <property type="entry name" value="FAD/NAD(P)-binding domain"/>
    <property type="match status" value="2"/>
</dbReference>
<sequence length="345" mass="38734">MGNSYNTIVIGAGQAGLAIGYYLKQKSLSFLIIDSNSRVGDSWRHRYDSLILFTPRSHSALPGMNVEGSPHGYPNKDEIADYLENYSRHYNLPVQLNTAVINLFKENEQFHLVTNKGNYVAKNIVVATGPFQKPFVPDVEKDVLKDIFQIHAAHYKNPTQLNEGTTLIVGAGNSGVQIATELAESREVYLSVGKRMKFLPYTLLNRSVFWWFQVLGVSKATIHSKLGQFMKKNDPIIGKELKPLLSRGVVKKVSKVSKADGKSLICQNGEKVQPENIIWATGYHNDYEWIEIPNIIDKNNNVIHDRGITKEKGLYFLGLSWQYRRGSALLLGVGEDAKFLANHIT</sequence>
<reference evidence="2 3" key="1">
    <citation type="journal article" date="2015" name="Genome Announc.">
        <title>Complete genome sequences for 35 biothreat assay-relevant bacillus species.</title>
        <authorList>
            <person name="Johnson S.L."/>
            <person name="Daligault H.E."/>
            <person name="Davenport K.W."/>
            <person name="Jaissle J."/>
            <person name="Frey K.G."/>
            <person name="Ladner J.T."/>
            <person name="Broomall S.M."/>
            <person name="Bishop-Lilly K.A."/>
            <person name="Bruce D.C."/>
            <person name="Gibbons H.S."/>
            <person name="Coyne S.R."/>
            <person name="Lo C.C."/>
            <person name="Meincke L."/>
            <person name="Munk A.C."/>
            <person name="Koroleva G.I."/>
            <person name="Rosenzweig C.N."/>
            <person name="Palacios G.F."/>
            <person name="Redden C.L."/>
            <person name="Minogue T.D."/>
            <person name="Chain P.S."/>
        </authorList>
    </citation>
    <scope>NUCLEOTIDE SEQUENCE [LARGE SCALE GENOMIC DNA]</scope>
    <source>
        <strain evidence="3">ATCC 14581 / DSM 32 / JCM 2506 / NBRC 15308 / NCIMB 9376 / NCTC 10342 / NRRL B-14308 / VKM B-512</strain>
    </source>
</reference>
<dbReference type="HOGENOM" id="CLU_006909_1_0_9"/>
<dbReference type="EMBL" id="CP009920">
    <property type="protein sequence ID" value="AJI21343.1"/>
    <property type="molecule type" value="Genomic_DNA"/>
</dbReference>
<protein>
    <recommendedName>
        <fullName evidence="4">Flavoprotein involved in K+ transport</fullName>
    </recommendedName>
</protein>
<gene>
    <name evidence="2" type="ORF">BG04_5285</name>
</gene>
<dbReference type="KEGG" id="bmeg:BG04_5285"/>
<proteinExistence type="predicted"/>
<keyword evidence="1" id="KW-0560">Oxidoreductase</keyword>
<dbReference type="InterPro" id="IPR036188">
    <property type="entry name" value="FAD/NAD-bd_sf"/>
</dbReference>
<dbReference type="Gene3D" id="3.50.50.60">
    <property type="entry name" value="FAD/NAD(P)-binding domain"/>
    <property type="match status" value="1"/>
</dbReference>
<dbReference type="InterPro" id="IPR050982">
    <property type="entry name" value="Auxin_biosynth/cation_transpt"/>
</dbReference>
<dbReference type="RefSeq" id="WP_034651203.1">
    <property type="nucleotide sequence ID" value="NZ_BCVB01000011.1"/>
</dbReference>
<dbReference type="PRINTS" id="PR00469">
    <property type="entry name" value="PNDRDTASEII"/>
</dbReference>
<evidence type="ECO:0000313" key="2">
    <source>
        <dbReference type="EMBL" id="AJI21343.1"/>
    </source>
</evidence>
<dbReference type="PRINTS" id="PR00368">
    <property type="entry name" value="FADPNR"/>
</dbReference>